<dbReference type="STRING" id="1776334.APZ16_06835"/>
<name>A0A147JU11_HADYE</name>
<evidence type="ECO:0000313" key="2">
    <source>
        <dbReference type="EMBL" id="KUO39989.1"/>
    </source>
</evidence>
<dbReference type="InterPro" id="IPR052544">
    <property type="entry name" value="Bacteriocin_Proc_Enz"/>
</dbReference>
<dbReference type="AlphaFoldDB" id="A0A147JU11"/>
<dbReference type="CDD" id="cd02142">
    <property type="entry name" value="McbC_SagB-like_oxidoreductase"/>
    <property type="match status" value="1"/>
</dbReference>
<accession>A0A147JU11</accession>
<dbReference type="PANTHER" id="PTHR43745:SF2">
    <property type="entry name" value="NITROREDUCTASE MJ1384-RELATED"/>
    <property type="match status" value="1"/>
</dbReference>
<organism evidence="2 3">
    <name type="scientific">Hadarchaeum yellowstonense</name>
    <dbReference type="NCBI Taxonomy" id="1776334"/>
    <lineage>
        <taxon>Archaea</taxon>
        <taxon>Methanobacteriati</taxon>
        <taxon>Candidatus Hadarchaeota</taxon>
        <taxon>Candidatus Hadarchaeia</taxon>
        <taxon>Candidatus Hadarchaeales</taxon>
        <taxon>Candidatus Hadarchaeaceae</taxon>
        <taxon>Candidatus Hadarchaeum</taxon>
    </lineage>
</organism>
<dbReference type="SUPFAM" id="SSF55469">
    <property type="entry name" value="FMN-dependent nitroreductase-like"/>
    <property type="match status" value="1"/>
</dbReference>
<evidence type="ECO:0000259" key="1">
    <source>
        <dbReference type="Pfam" id="PF00881"/>
    </source>
</evidence>
<dbReference type="InterPro" id="IPR029479">
    <property type="entry name" value="Nitroreductase"/>
</dbReference>
<gene>
    <name evidence="2" type="ORF">APZ16_06835</name>
</gene>
<dbReference type="Proteomes" id="UP000074294">
    <property type="component" value="Unassembled WGS sequence"/>
</dbReference>
<dbReference type="PANTHER" id="PTHR43745">
    <property type="entry name" value="NITROREDUCTASE MJ1384-RELATED"/>
    <property type="match status" value="1"/>
</dbReference>
<dbReference type="Gene3D" id="3.40.109.10">
    <property type="entry name" value="NADH Oxidase"/>
    <property type="match status" value="1"/>
</dbReference>
<dbReference type="InterPro" id="IPR020051">
    <property type="entry name" value="SagB-type_dehydrogenase"/>
</dbReference>
<sequence>MSRRVVGVSLVVLGVAGLVLASAYLFFYREEAPEQLPELEGTVIGLPQPRYRGDVSLEEALLQRRSVREYTGEPLTLEEISQLLWAAQGITDPRGFRTAPSAGGLYPLEVYLVAGEVAGLEAGVYKYRPQEHSLIRVVVGDRRENLCTAALGQVWVREAAADIVILAVYERTTVKYGDRGIRYVHLEAGHAAQNVCLQATALGLGTVTVGAFYDDEVQAVLGAPKNEKPLYVMPVGRK</sequence>
<feature type="domain" description="Nitroreductase" evidence="1">
    <location>
        <begin position="62"/>
        <end position="237"/>
    </location>
</feature>
<protein>
    <submittedName>
        <fullName evidence="2">Nitroreductase</fullName>
    </submittedName>
</protein>
<dbReference type="NCBIfam" id="TIGR03605">
    <property type="entry name" value="antibiot_sagB"/>
    <property type="match status" value="1"/>
</dbReference>
<dbReference type="EMBL" id="LQMQ01000050">
    <property type="protein sequence ID" value="KUO39989.1"/>
    <property type="molecule type" value="Genomic_DNA"/>
</dbReference>
<comment type="caution">
    <text evidence="2">The sequence shown here is derived from an EMBL/GenBank/DDBJ whole genome shotgun (WGS) entry which is preliminary data.</text>
</comment>
<dbReference type="InterPro" id="IPR000415">
    <property type="entry name" value="Nitroreductase-like"/>
</dbReference>
<dbReference type="Pfam" id="PF00881">
    <property type="entry name" value="Nitroreductase"/>
    <property type="match status" value="1"/>
</dbReference>
<proteinExistence type="predicted"/>
<dbReference type="GO" id="GO:0016491">
    <property type="term" value="F:oxidoreductase activity"/>
    <property type="evidence" value="ECO:0007669"/>
    <property type="project" value="InterPro"/>
</dbReference>
<evidence type="ECO:0000313" key="3">
    <source>
        <dbReference type="Proteomes" id="UP000074294"/>
    </source>
</evidence>
<reference evidence="2 3" key="1">
    <citation type="journal article" date="2016" name="Nat. Microbiol.">
        <title>Genomic inference of the metabolism of cosmopolitan subsurface Archaea, Hadesarchaea.</title>
        <authorList>
            <person name="Baker B.J."/>
            <person name="Saw J.H."/>
            <person name="Lind A.E."/>
            <person name="Lazar C.S."/>
            <person name="Hinrichs K.-U."/>
            <person name="Teske A.P."/>
            <person name="Ettema T.J."/>
        </authorList>
    </citation>
    <scope>NUCLEOTIDE SEQUENCE [LARGE SCALE GENOMIC DNA]</scope>
</reference>